<dbReference type="PANTHER" id="PTHR36529:SF1">
    <property type="entry name" value="GLYCOSYLTRANSFERASE"/>
    <property type="match status" value="1"/>
</dbReference>
<sequence length="226" mass="23644">MNTPGLQNTPAILIMAKAPRPGLVKTRLHPLLSPPRCAVLQAELIRHTVELATSHTPRTYLAFARGEGEDAISTAVPAGVRLLLQRGTNLGERLAAAVTEAFADGAGPLLVVGTDAPTLTGSHLTAAFTALESHDVALGPALDGGYYLIGLRAPHISLFALGLEVWSTDRVLTATRALAHDGGLSMGTLRPLRDLDTPADATALLTDPVLPPRIAALLRPEETSCP</sequence>
<dbReference type="EMBL" id="CP107906">
    <property type="protein sequence ID" value="WUG98313.1"/>
    <property type="molecule type" value="Genomic_DNA"/>
</dbReference>
<dbReference type="InterPro" id="IPR029044">
    <property type="entry name" value="Nucleotide-diphossugar_trans"/>
</dbReference>
<evidence type="ECO:0000313" key="2">
    <source>
        <dbReference type="Proteomes" id="UP001341259"/>
    </source>
</evidence>
<protein>
    <submittedName>
        <fullName evidence="1">TIGR04282 family arsenosugar biosynthesis glycosyltransferase</fullName>
    </submittedName>
</protein>
<dbReference type="Proteomes" id="UP001341259">
    <property type="component" value="Chromosome"/>
</dbReference>
<accession>A0ABZ1P2N6</accession>
<reference evidence="1 2" key="1">
    <citation type="submission" date="2022-10" db="EMBL/GenBank/DDBJ databases">
        <title>The complete genomes of actinobacterial strains from the NBC collection.</title>
        <authorList>
            <person name="Joergensen T.S."/>
            <person name="Alvarez Arevalo M."/>
            <person name="Sterndorff E.B."/>
            <person name="Faurdal D."/>
            <person name="Vuksanovic O."/>
            <person name="Mourched A.-S."/>
            <person name="Charusanti P."/>
            <person name="Shaw S."/>
            <person name="Blin K."/>
            <person name="Weber T."/>
        </authorList>
    </citation>
    <scope>NUCLEOTIDE SEQUENCE [LARGE SCALE GENOMIC DNA]</scope>
    <source>
        <strain evidence="1 2">NBC_00456</strain>
    </source>
</reference>
<dbReference type="Pfam" id="PF09837">
    <property type="entry name" value="DUF2064"/>
    <property type="match status" value="1"/>
</dbReference>
<dbReference type="NCBIfam" id="TIGR04282">
    <property type="entry name" value="glyco_like_cofC"/>
    <property type="match status" value="1"/>
</dbReference>
<gene>
    <name evidence="1" type="ORF">OHB29_37995</name>
</gene>
<evidence type="ECO:0000313" key="1">
    <source>
        <dbReference type="EMBL" id="WUG98313.1"/>
    </source>
</evidence>
<keyword evidence="2" id="KW-1185">Reference proteome</keyword>
<dbReference type="InterPro" id="IPR018641">
    <property type="entry name" value="Trfase_1_rSAM/seldom-assoc"/>
</dbReference>
<organism evidence="1 2">
    <name type="scientific">Streptomyces violaceus</name>
    <name type="common">Streptomyces venezuelae</name>
    <dbReference type="NCBI Taxonomy" id="1936"/>
    <lineage>
        <taxon>Bacteria</taxon>
        <taxon>Bacillati</taxon>
        <taxon>Actinomycetota</taxon>
        <taxon>Actinomycetes</taxon>
        <taxon>Kitasatosporales</taxon>
        <taxon>Streptomycetaceae</taxon>
        <taxon>Streptomyces</taxon>
    </lineage>
</organism>
<dbReference type="RefSeq" id="WP_328346024.1">
    <property type="nucleotide sequence ID" value="NZ_CP107906.1"/>
</dbReference>
<proteinExistence type="predicted"/>
<dbReference type="Gene3D" id="3.90.550.10">
    <property type="entry name" value="Spore Coat Polysaccharide Biosynthesis Protein SpsA, Chain A"/>
    <property type="match status" value="1"/>
</dbReference>
<dbReference type="PANTHER" id="PTHR36529">
    <property type="entry name" value="SLL1095 PROTEIN"/>
    <property type="match status" value="1"/>
</dbReference>
<dbReference type="SUPFAM" id="SSF53448">
    <property type="entry name" value="Nucleotide-diphospho-sugar transferases"/>
    <property type="match status" value="1"/>
</dbReference>
<name>A0ABZ1P2N6_STRVL</name>